<protein>
    <submittedName>
        <fullName evidence="2">Helix-turn-helix transcriptional regulator</fullName>
    </submittedName>
</protein>
<dbReference type="CDD" id="cd00093">
    <property type="entry name" value="HTH_XRE"/>
    <property type="match status" value="1"/>
</dbReference>
<dbReference type="Pfam" id="PF01381">
    <property type="entry name" value="HTH_3"/>
    <property type="match status" value="1"/>
</dbReference>
<dbReference type="EMBL" id="CP060715">
    <property type="protein sequence ID" value="QNN61377.1"/>
    <property type="molecule type" value="Genomic_DNA"/>
</dbReference>
<name>A0A7G9S0K2_9FIRM</name>
<dbReference type="InterPro" id="IPR010982">
    <property type="entry name" value="Lambda_DNA-bd_dom_sf"/>
</dbReference>
<dbReference type="PROSITE" id="PS50943">
    <property type="entry name" value="HTH_CROC1"/>
    <property type="match status" value="1"/>
</dbReference>
<keyword evidence="3" id="KW-1185">Reference proteome</keyword>
<dbReference type="Gene3D" id="1.25.40.10">
    <property type="entry name" value="Tetratricopeptide repeat domain"/>
    <property type="match status" value="1"/>
</dbReference>
<sequence>MSPMVGSIIRDERIKQAMKQEVLCHKICSPSYLSKIESNQANPSDDVLVLLFQRLNIRFITDISQSSLYEIFSEVTNYALYEAYDQDVNKRLQKSLEHYRYSKYYWDIYIHELLLIDTTTDFEISTSLPEKYQYHPFVSVLYSQMHINPDKIDEAIRRLLLSQGQDDSGIVDFSLSQSYFYAGKFDKSYECAQRSLDTFANLGNIRMMMHAHFQMGNTIIYSNFPKALSHFESCRRIAKLCNDSQTISDLDYNLSADYLDLYFKNGNYEDLLTAQSLILAAYESSPKKSLYHFEKIILIHLYLNDLDSATLYFKKMSVSDNTWKESLEYEALEYAVSHSMFYLERNYAILIESILDKNLKSNIYTRAIFIQNMLVSIYKKQKRYKRALDLSNFPN</sequence>
<dbReference type="Proteomes" id="UP000515928">
    <property type="component" value="Chromosome"/>
</dbReference>
<dbReference type="GO" id="GO:0003677">
    <property type="term" value="F:DNA binding"/>
    <property type="evidence" value="ECO:0007669"/>
    <property type="project" value="InterPro"/>
</dbReference>
<dbReference type="SUPFAM" id="SSF47413">
    <property type="entry name" value="lambda repressor-like DNA-binding domains"/>
    <property type="match status" value="1"/>
</dbReference>
<evidence type="ECO:0000259" key="1">
    <source>
        <dbReference type="PROSITE" id="PS50943"/>
    </source>
</evidence>
<gene>
    <name evidence="2" type="ORF">H9L01_03135</name>
</gene>
<dbReference type="AlphaFoldDB" id="A0A7G9S0K2"/>
<dbReference type="InterPro" id="IPR001387">
    <property type="entry name" value="Cro/C1-type_HTH"/>
</dbReference>
<reference evidence="2 3" key="1">
    <citation type="submission" date="2020-08" db="EMBL/GenBank/DDBJ databases">
        <title>Genome sequence of Erysipelothrix inopinata DSM 15511T.</title>
        <authorList>
            <person name="Hyun D.-W."/>
            <person name="Bae J.-W."/>
        </authorList>
    </citation>
    <scope>NUCLEOTIDE SEQUENCE [LARGE SCALE GENOMIC DNA]</scope>
    <source>
        <strain evidence="2 3">DSM 15511</strain>
    </source>
</reference>
<dbReference type="KEGG" id="eio:H9L01_03135"/>
<evidence type="ECO:0000313" key="2">
    <source>
        <dbReference type="EMBL" id="QNN61377.1"/>
    </source>
</evidence>
<dbReference type="Gene3D" id="1.10.260.40">
    <property type="entry name" value="lambda repressor-like DNA-binding domains"/>
    <property type="match status" value="1"/>
</dbReference>
<dbReference type="SUPFAM" id="SSF48452">
    <property type="entry name" value="TPR-like"/>
    <property type="match status" value="1"/>
</dbReference>
<proteinExistence type="predicted"/>
<feature type="domain" description="HTH cro/C1-type" evidence="1">
    <location>
        <begin position="9"/>
        <end position="66"/>
    </location>
</feature>
<accession>A0A7G9S0K2</accession>
<dbReference type="SMART" id="SM00530">
    <property type="entry name" value="HTH_XRE"/>
    <property type="match status" value="1"/>
</dbReference>
<evidence type="ECO:0000313" key="3">
    <source>
        <dbReference type="Proteomes" id="UP000515928"/>
    </source>
</evidence>
<dbReference type="InterPro" id="IPR011990">
    <property type="entry name" value="TPR-like_helical_dom_sf"/>
</dbReference>
<organism evidence="2 3">
    <name type="scientific">Erysipelothrix inopinata</name>
    <dbReference type="NCBI Taxonomy" id="225084"/>
    <lineage>
        <taxon>Bacteria</taxon>
        <taxon>Bacillati</taxon>
        <taxon>Bacillota</taxon>
        <taxon>Erysipelotrichia</taxon>
        <taxon>Erysipelotrichales</taxon>
        <taxon>Erysipelotrichaceae</taxon>
        <taxon>Erysipelothrix</taxon>
    </lineage>
</organism>